<gene>
    <name evidence="2" type="ORF">J8273_2455</name>
</gene>
<accession>A0A8J6AWS1</accession>
<protein>
    <submittedName>
        <fullName evidence="2">Uncharacterized protein</fullName>
    </submittedName>
</protein>
<keyword evidence="1" id="KW-0812">Transmembrane</keyword>
<keyword evidence="1" id="KW-0472">Membrane</keyword>
<evidence type="ECO:0000313" key="2">
    <source>
        <dbReference type="EMBL" id="KAG9396103.1"/>
    </source>
</evidence>
<feature type="transmembrane region" description="Helical" evidence="1">
    <location>
        <begin position="107"/>
        <end position="131"/>
    </location>
</feature>
<feature type="transmembrane region" description="Helical" evidence="1">
    <location>
        <begin position="12"/>
        <end position="35"/>
    </location>
</feature>
<dbReference type="Proteomes" id="UP000717585">
    <property type="component" value="Unassembled WGS sequence"/>
</dbReference>
<evidence type="ECO:0000256" key="1">
    <source>
        <dbReference type="SAM" id="Phobius"/>
    </source>
</evidence>
<feature type="transmembrane region" description="Helical" evidence="1">
    <location>
        <begin position="55"/>
        <end position="86"/>
    </location>
</feature>
<dbReference type="AlphaFoldDB" id="A0A8J6AWS1"/>
<feature type="transmembrane region" description="Helical" evidence="1">
    <location>
        <begin position="207"/>
        <end position="225"/>
    </location>
</feature>
<evidence type="ECO:0000313" key="3">
    <source>
        <dbReference type="Proteomes" id="UP000717585"/>
    </source>
</evidence>
<proteinExistence type="predicted"/>
<feature type="transmembrane region" description="Helical" evidence="1">
    <location>
        <begin position="137"/>
        <end position="162"/>
    </location>
</feature>
<keyword evidence="1" id="KW-1133">Transmembrane helix</keyword>
<name>A0A8J6AWS1_9EUKA</name>
<keyword evidence="3" id="KW-1185">Reference proteome</keyword>
<comment type="caution">
    <text evidence="2">The sequence shown here is derived from an EMBL/GenBank/DDBJ whole genome shotgun (WGS) entry which is preliminary data.</text>
</comment>
<sequence>MVKFCSYPQLLSAVTVPGMISIPLFFGGLLFPTVLGFLGVPFGPLGPGFFLAEPAFWIIIVTVSFIPALLSHAVVAAVLLVVLCVFEIDEELLGKHNLTASAIAESILLFDVPMSIVYIIVDLLFFPTLYLIIEIPFIIFCFYIIPPLTLVHLLLYDVYLGGKIPIFKPSYTPFKVKKNGKKYRKYVLYFVPASIMVIMGLPFLIVVFPFTIAAIIGLIVAAKFLSNRKDMEDKLETGDYPVACPADAKEEA</sequence>
<reference evidence="2" key="1">
    <citation type="submission" date="2021-05" db="EMBL/GenBank/DDBJ databases">
        <title>A free-living protist that lacks canonical eukaryotic 1 DNA replication and segregation systems.</title>
        <authorList>
            <person name="Salas-Leiva D.E."/>
            <person name="Tromer E.C."/>
            <person name="Curtis B.A."/>
            <person name="Jerlstrom-Hultqvist J."/>
            <person name="Kolisko M."/>
            <person name="Yi Z."/>
            <person name="Salas-Leiva J.S."/>
            <person name="Gallot-Lavallee L."/>
            <person name="Kops G.J.P.L."/>
            <person name="Archibald J.M."/>
            <person name="Simpson A.G.B."/>
            <person name="Roger A.J."/>
        </authorList>
    </citation>
    <scope>NUCLEOTIDE SEQUENCE</scope>
    <source>
        <strain evidence="2">BICM</strain>
    </source>
</reference>
<dbReference type="EMBL" id="JAHDYR010000007">
    <property type="protein sequence ID" value="KAG9396103.1"/>
    <property type="molecule type" value="Genomic_DNA"/>
</dbReference>
<organism evidence="2 3">
    <name type="scientific">Carpediemonas membranifera</name>
    <dbReference type="NCBI Taxonomy" id="201153"/>
    <lineage>
        <taxon>Eukaryota</taxon>
        <taxon>Metamonada</taxon>
        <taxon>Carpediemonas-like organisms</taxon>
        <taxon>Carpediemonas</taxon>
    </lineage>
</organism>